<evidence type="ECO:0000256" key="6">
    <source>
        <dbReference type="ARBA" id="ARBA00023136"/>
    </source>
</evidence>
<keyword evidence="11" id="KW-1185">Reference proteome</keyword>
<sequence>MNKVTEAPDERVRPRRDLEPRRSPLAGPLGAAAFVLLPPLLVGLAGVLAIQLVISRFEISGVVIPKPTEVWEIMSSDLFLDQVGQSAWETWKATLIGFALGAGAGVALGVLMAESRTARFILYPYVVAFQSLPKIALAPVCALWLGFGLTMKFSFAAMLAFFPVLIATLSALSTVSETRLEMATAFHAGRWQRFRRISLPSAVPGIVSGLEISMAFALIGAIVGEFVAPSAGGLGQLLLTYSEAINVAAEFSVLVVLMLLGVLQNKILFGLVRLGTRRFFESSR</sequence>
<dbReference type="RefSeq" id="WP_156217805.1">
    <property type="nucleotide sequence ID" value="NZ_WOFH01000006.1"/>
</dbReference>
<feature type="transmembrane region" description="Helical" evidence="7">
    <location>
        <begin position="93"/>
        <end position="113"/>
    </location>
</feature>
<keyword evidence="3" id="KW-1003">Cell membrane</keyword>
<protein>
    <submittedName>
        <fullName evidence="10">ABC transporter permease subunit</fullName>
    </submittedName>
</protein>
<dbReference type="InterPro" id="IPR000515">
    <property type="entry name" value="MetI-like"/>
</dbReference>
<dbReference type="GO" id="GO:0005886">
    <property type="term" value="C:plasma membrane"/>
    <property type="evidence" value="ECO:0007669"/>
    <property type="project" value="UniProtKB-SubCell"/>
</dbReference>
<feature type="transmembrane region" description="Helical" evidence="7">
    <location>
        <begin position="153"/>
        <end position="176"/>
    </location>
</feature>
<proteinExistence type="inferred from homology"/>
<evidence type="ECO:0000313" key="11">
    <source>
        <dbReference type="Proteomes" id="UP000432015"/>
    </source>
</evidence>
<dbReference type="AlphaFoldDB" id="A0A7K1L2I2"/>
<comment type="similarity">
    <text evidence="7">Belongs to the binding-protein-dependent transport system permease family.</text>
</comment>
<keyword evidence="5 7" id="KW-1133">Transmembrane helix</keyword>
<keyword evidence="6 7" id="KW-0472">Membrane</keyword>
<evidence type="ECO:0000256" key="2">
    <source>
        <dbReference type="ARBA" id="ARBA00022448"/>
    </source>
</evidence>
<feature type="transmembrane region" description="Helical" evidence="7">
    <location>
        <begin position="244"/>
        <end position="263"/>
    </location>
</feature>
<evidence type="ECO:0000259" key="9">
    <source>
        <dbReference type="PROSITE" id="PS50928"/>
    </source>
</evidence>
<dbReference type="EMBL" id="WOFH01000006">
    <property type="protein sequence ID" value="MUN38640.1"/>
    <property type="molecule type" value="Genomic_DNA"/>
</dbReference>
<dbReference type="Gene3D" id="1.10.3720.10">
    <property type="entry name" value="MetI-like"/>
    <property type="match status" value="1"/>
</dbReference>
<evidence type="ECO:0000313" key="10">
    <source>
        <dbReference type="EMBL" id="MUN38640.1"/>
    </source>
</evidence>
<gene>
    <name evidence="10" type="ORF">GNZ18_18810</name>
</gene>
<feature type="transmembrane region" description="Helical" evidence="7">
    <location>
        <begin position="125"/>
        <end position="147"/>
    </location>
</feature>
<evidence type="ECO:0000256" key="7">
    <source>
        <dbReference type="RuleBase" id="RU363032"/>
    </source>
</evidence>
<dbReference type="GO" id="GO:0055085">
    <property type="term" value="P:transmembrane transport"/>
    <property type="evidence" value="ECO:0007669"/>
    <property type="project" value="InterPro"/>
</dbReference>
<dbReference type="Proteomes" id="UP000432015">
    <property type="component" value="Unassembled WGS sequence"/>
</dbReference>
<feature type="transmembrane region" description="Helical" evidence="7">
    <location>
        <begin position="197"/>
        <end position="224"/>
    </location>
</feature>
<dbReference type="CDD" id="cd06261">
    <property type="entry name" value="TM_PBP2"/>
    <property type="match status" value="1"/>
</dbReference>
<name>A0A7K1L2I2_9ACTN</name>
<evidence type="ECO:0000256" key="8">
    <source>
        <dbReference type="SAM" id="MobiDB-lite"/>
    </source>
</evidence>
<dbReference type="Pfam" id="PF00528">
    <property type="entry name" value="BPD_transp_1"/>
    <property type="match status" value="1"/>
</dbReference>
<dbReference type="PROSITE" id="PS50928">
    <property type="entry name" value="ABC_TM1"/>
    <property type="match status" value="1"/>
</dbReference>
<reference evidence="10 11" key="1">
    <citation type="submission" date="2019-11" db="EMBL/GenBank/DDBJ databases">
        <authorList>
            <person name="Cao P."/>
        </authorList>
    </citation>
    <scope>NUCLEOTIDE SEQUENCE [LARGE SCALE GENOMIC DNA]</scope>
    <source>
        <strain evidence="10 11">NEAU-AAG5</strain>
    </source>
</reference>
<dbReference type="PANTHER" id="PTHR30151">
    <property type="entry name" value="ALKANE SULFONATE ABC TRANSPORTER-RELATED, MEMBRANE SUBUNIT"/>
    <property type="match status" value="1"/>
</dbReference>
<accession>A0A7K1L2I2</accession>
<organism evidence="10 11">
    <name type="scientific">Actinomadura litoris</name>
    <dbReference type="NCBI Taxonomy" id="2678616"/>
    <lineage>
        <taxon>Bacteria</taxon>
        <taxon>Bacillati</taxon>
        <taxon>Actinomycetota</taxon>
        <taxon>Actinomycetes</taxon>
        <taxon>Streptosporangiales</taxon>
        <taxon>Thermomonosporaceae</taxon>
        <taxon>Actinomadura</taxon>
    </lineage>
</organism>
<comment type="subcellular location">
    <subcellularLocation>
        <location evidence="1 7">Cell membrane</location>
        <topology evidence="1 7">Multi-pass membrane protein</topology>
    </subcellularLocation>
</comment>
<evidence type="ECO:0000256" key="1">
    <source>
        <dbReference type="ARBA" id="ARBA00004651"/>
    </source>
</evidence>
<evidence type="ECO:0000256" key="5">
    <source>
        <dbReference type="ARBA" id="ARBA00022989"/>
    </source>
</evidence>
<dbReference type="SUPFAM" id="SSF161098">
    <property type="entry name" value="MetI-like"/>
    <property type="match status" value="1"/>
</dbReference>
<feature type="domain" description="ABC transmembrane type-1" evidence="9">
    <location>
        <begin position="87"/>
        <end position="272"/>
    </location>
</feature>
<keyword evidence="2 7" id="KW-0813">Transport</keyword>
<dbReference type="PANTHER" id="PTHR30151:SF0">
    <property type="entry name" value="ABC TRANSPORTER PERMEASE PROTEIN MJ0413-RELATED"/>
    <property type="match status" value="1"/>
</dbReference>
<keyword evidence="4 7" id="KW-0812">Transmembrane</keyword>
<feature type="region of interest" description="Disordered" evidence="8">
    <location>
        <begin position="1"/>
        <end position="21"/>
    </location>
</feature>
<comment type="caution">
    <text evidence="10">The sequence shown here is derived from an EMBL/GenBank/DDBJ whole genome shotgun (WGS) entry which is preliminary data.</text>
</comment>
<dbReference type="InterPro" id="IPR035906">
    <property type="entry name" value="MetI-like_sf"/>
</dbReference>
<feature type="transmembrane region" description="Helical" evidence="7">
    <location>
        <begin position="25"/>
        <end position="54"/>
    </location>
</feature>
<evidence type="ECO:0000256" key="3">
    <source>
        <dbReference type="ARBA" id="ARBA00022475"/>
    </source>
</evidence>
<evidence type="ECO:0000256" key="4">
    <source>
        <dbReference type="ARBA" id="ARBA00022692"/>
    </source>
</evidence>